<feature type="signal peptide" evidence="1">
    <location>
        <begin position="1"/>
        <end position="18"/>
    </location>
</feature>
<dbReference type="AlphaFoldDB" id="A0ABD3XK31"/>
<evidence type="ECO:0000313" key="3">
    <source>
        <dbReference type="Proteomes" id="UP001634394"/>
    </source>
</evidence>
<proteinExistence type="predicted"/>
<keyword evidence="3" id="KW-1185">Reference proteome</keyword>
<accession>A0ABD3XK31</accession>
<reference evidence="2 3" key="1">
    <citation type="submission" date="2024-11" db="EMBL/GenBank/DDBJ databases">
        <title>Chromosome-level genome assembly of the freshwater bivalve Anodonta woodiana.</title>
        <authorList>
            <person name="Chen X."/>
        </authorList>
    </citation>
    <scope>NUCLEOTIDE SEQUENCE [LARGE SCALE GENOMIC DNA]</scope>
    <source>
        <strain evidence="2">MN2024</strain>
        <tissue evidence="2">Gills</tissue>
    </source>
</reference>
<comment type="caution">
    <text evidence="2">The sequence shown here is derived from an EMBL/GenBank/DDBJ whole genome shotgun (WGS) entry which is preliminary data.</text>
</comment>
<organism evidence="2 3">
    <name type="scientific">Sinanodonta woodiana</name>
    <name type="common">Chinese pond mussel</name>
    <name type="synonym">Anodonta woodiana</name>
    <dbReference type="NCBI Taxonomy" id="1069815"/>
    <lineage>
        <taxon>Eukaryota</taxon>
        <taxon>Metazoa</taxon>
        <taxon>Spiralia</taxon>
        <taxon>Lophotrochozoa</taxon>
        <taxon>Mollusca</taxon>
        <taxon>Bivalvia</taxon>
        <taxon>Autobranchia</taxon>
        <taxon>Heteroconchia</taxon>
        <taxon>Palaeoheterodonta</taxon>
        <taxon>Unionida</taxon>
        <taxon>Unionoidea</taxon>
        <taxon>Unionidae</taxon>
        <taxon>Unioninae</taxon>
        <taxon>Sinanodonta</taxon>
    </lineage>
</organism>
<keyword evidence="1" id="KW-0732">Signal</keyword>
<dbReference type="EMBL" id="JBJQND010000002">
    <property type="protein sequence ID" value="KAL3885353.1"/>
    <property type="molecule type" value="Genomic_DNA"/>
</dbReference>
<dbReference type="Proteomes" id="UP001634394">
    <property type="component" value="Unassembled WGS sequence"/>
</dbReference>
<evidence type="ECO:0000256" key="1">
    <source>
        <dbReference type="SAM" id="SignalP"/>
    </source>
</evidence>
<evidence type="ECO:0000313" key="2">
    <source>
        <dbReference type="EMBL" id="KAL3885353.1"/>
    </source>
</evidence>
<protein>
    <submittedName>
        <fullName evidence="2">Uncharacterized protein</fullName>
    </submittedName>
</protein>
<gene>
    <name evidence="2" type="ORF">ACJMK2_025424</name>
</gene>
<feature type="chain" id="PRO_5044830611" evidence="1">
    <location>
        <begin position="19"/>
        <end position="286"/>
    </location>
</feature>
<sequence length="286" mass="31420">MTFSTVVCAVLVCKMVAARYVGVPTYEIPRNLGLWFNQRQSNQRANILPRFSGHVPFVHANPGITNQHGHHTGNRHVPHVQQTIVLANNVHIQNPSSLNRTGSGNEHVRVHNKVDLATNPSLAHTNTQQEVNAYLQNQNAAQSFHIHNRPFAGVDHKLTPDNVAMQNQGLPQRNGNQIHISFQGARNSPSSNVQTLAEGGNSPGRILVKSSGALNISHPKGMIKISRSHNGRSNVIVRTNTKNTTPQRVIPAELSKNIPTTDIPELEAEVTSKYTVVTEEIEHEAP</sequence>
<name>A0ABD3XK31_SINWO</name>